<feature type="compositionally biased region" description="Acidic residues" evidence="1">
    <location>
        <begin position="57"/>
        <end position="69"/>
    </location>
</feature>
<proteinExistence type="predicted"/>
<dbReference type="RefSeq" id="WP_228016336.1">
    <property type="nucleotide sequence ID" value="NZ_JADEXP010000257.1"/>
</dbReference>
<evidence type="ECO:0000313" key="2">
    <source>
        <dbReference type="EMBL" id="MBE9069304.1"/>
    </source>
</evidence>
<evidence type="ECO:0000256" key="1">
    <source>
        <dbReference type="SAM" id="MobiDB-lite"/>
    </source>
</evidence>
<organism evidence="2 3">
    <name type="scientific">Leptolyngbya cf. ectocarpi LEGE 11479</name>
    <dbReference type="NCBI Taxonomy" id="1828722"/>
    <lineage>
        <taxon>Bacteria</taxon>
        <taxon>Bacillati</taxon>
        <taxon>Cyanobacteriota</taxon>
        <taxon>Cyanophyceae</taxon>
        <taxon>Leptolyngbyales</taxon>
        <taxon>Leptolyngbyaceae</taxon>
        <taxon>Leptolyngbya group</taxon>
        <taxon>Leptolyngbya</taxon>
    </lineage>
</organism>
<keyword evidence="3" id="KW-1185">Reference proteome</keyword>
<feature type="region of interest" description="Disordered" evidence="1">
    <location>
        <begin position="1"/>
        <end position="86"/>
    </location>
</feature>
<dbReference type="AlphaFoldDB" id="A0A928ZXG9"/>
<feature type="non-terminal residue" evidence="2">
    <location>
        <position position="1"/>
    </location>
</feature>
<accession>A0A928ZXG9</accession>
<feature type="region of interest" description="Disordered" evidence="1">
    <location>
        <begin position="216"/>
        <end position="258"/>
    </location>
</feature>
<comment type="caution">
    <text evidence="2">The sequence shown here is derived from an EMBL/GenBank/DDBJ whole genome shotgun (WGS) entry which is preliminary data.</text>
</comment>
<gene>
    <name evidence="2" type="ORF">IQ260_21915</name>
</gene>
<name>A0A928ZXG9_LEPEC</name>
<dbReference type="EMBL" id="JADEXP010000257">
    <property type="protein sequence ID" value="MBE9069304.1"/>
    <property type="molecule type" value="Genomic_DNA"/>
</dbReference>
<dbReference type="Proteomes" id="UP000615026">
    <property type="component" value="Unassembled WGS sequence"/>
</dbReference>
<evidence type="ECO:0000313" key="3">
    <source>
        <dbReference type="Proteomes" id="UP000615026"/>
    </source>
</evidence>
<sequence length="378" mass="42290">RQSVTSAAEEPIEEPPTRASAPDDDEQSPPSVLSNEAADETADGVSLETDAPPAADDPAELGEQGEEQSEPPPFATPRVFELDSIDEEEFDLEFGDANEPLSEVAPVIQSDLEMDAPEVPPHLETPETNSPDIGVAAKMATSKAAGAFRRKSPYGDYRQDDSTNDRWNSPTLNVDRAFQKLHLRDRFWQKLNLLTQDGYRQSLEVKKALDISDIRSDMRSEGNPQSNEFVVYDPPSYKSTQQTEQRPHPSANSDEVPRIQVLPPTLDVPSQELIAGDWVAIRVRVPVSDYQPYVKVWMNDLQTRTLIDAPRLLMQFTPNDDGDLETLMRIKVPTGCLELQFAAIAIDMSSLQESRKVVQNRRVMPPDDSLSIFDDWRM</sequence>
<protein>
    <submittedName>
        <fullName evidence="2">Uncharacterized protein</fullName>
    </submittedName>
</protein>
<reference evidence="2" key="1">
    <citation type="submission" date="2020-10" db="EMBL/GenBank/DDBJ databases">
        <authorList>
            <person name="Castelo-Branco R."/>
            <person name="Eusebio N."/>
            <person name="Adriana R."/>
            <person name="Vieira A."/>
            <person name="Brugerolle De Fraissinette N."/>
            <person name="Rezende De Castro R."/>
            <person name="Schneider M.P."/>
            <person name="Vasconcelos V."/>
            <person name="Leao P.N."/>
        </authorList>
    </citation>
    <scope>NUCLEOTIDE SEQUENCE</scope>
    <source>
        <strain evidence="2">LEGE 11479</strain>
    </source>
</reference>